<keyword evidence="3" id="KW-0472">Membrane</keyword>
<feature type="transmembrane region" description="Helical" evidence="3">
    <location>
        <begin position="73"/>
        <end position="90"/>
    </location>
</feature>
<keyword evidence="3" id="KW-1133">Transmembrane helix</keyword>
<sequence length="203" mass="23244">MTNSSTTLDYDNVNGVKLSLKVEKRQSSPNSRQFTITYKNIEKTSKFWPRLSLVLAIIFNILSFLYIRISLTAVLVIIIVLSFLVFFWVTHSVQSETLLVIPTVCIQSSVKYVYGREDNFMAWSSIDDVIINEVIKMNRVLYFLTVLIKQNNPGSQESETVKLVPLFKYTKPRLVMLEKIYSELQTLLVDAQKETIMGSGDKG</sequence>
<feature type="transmembrane region" description="Helical" evidence="3">
    <location>
        <begin position="47"/>
        <end position="67"/>
    </location>
</feature>
<evidence type="ECO:0000313" key="6">
    <source>
        <dbReference type="Proteomes" id="UP001154114"/>
    </source>
</evidence>
<evidence type="ECO:0000259" key="4">
    <source>
        <dbReference type="Pfam" id="PF10181"/>
    </source>
</evidence>
<comment type="pathway">
    <text evidence="1">Glycolipid biosynthesis; glycosylphosphatidylinositol-anchor biosynthesis.</text>
</comment>
<evidence type="ECO:0000313" key="5">
    <source>
        <dbReference type="EMBL" id="CAH0594179.1"/>
    </source>
</evidence>
<dbReference type="InterPro" id="IPR044215">
    <property type="entry name" value="PIG-H"/>
</dbReference>
<protein>
    <recommendedName>
        <fullName evidence="4">Phosphatidylinositol N-acetylglucosaminyltransferase subunit H conserved domain-containing protein</fullName>
    </recommendedName>
</protein>
<dbReference type="GO" id="GO:0000506">
    <property type="term" value="C:glycosylphosphatidylinositol-N-acetylglucosaminyltransferase (GPI-GnT) complex"/>
    <property type="evidence" value="ECO:0007669"/>
    <property type="project" value="InterPro"/>
</dbReference>
<organism evidence="5 6">
    <name type="scientific">Chrysodeixis includens</name>
    <name type="common">Soybean looper</name>
    <name type="synonym">Pseudoplusia includens</name>
    <dbReference type="NCBI Taxonomy" id="689277"/>
    <lineage>
        <taxon>Eukaryota</taxon>
        <taxon>Metazoa</taxon>
        <taxon>Ecdysozoa</taxon>
        <taxon>Arthropoda</taxon>
        <taxon>Hexapoda</taxon>
        <taxon>Insecta</taxon>
        <taxon>Pterygota</taxon>
        <taxon>Neoptera</taxon>
        <taxon>Endopterygota</taxon>
        <taxon>Lepidoptera</taxon>
        <taxon>Glossata</taxon>
        <taxon>Ditrysia</taxon>
        <taxon>Noctuoidea</taxon>
        <taxon>Noctuidae</taxon>
        <taxon>Plusiinae</taxon>
        <taxon>Chrysodeixis</taxon>
    </lineage>
</organism>
<accession>A0A9P0FV10</accession>
<evidence type="ECO:0000256" key="1">
    <source>
        <dbReference type="ARBA" id="ARBA00004687"/>
    </source>
</evidence>
<evidence type="ECO:0000256" key="2">
    <source>
        <dbReference type="ARBA" id="ARBA00009610"/>
    </source>
</evidence>
<comment type="similarity">
    <text evidence="2">Belongs to the PIGH family.</text>
</comment>
<dbReference type="OrthoDB" id="6256716at2759"/>
<reference evidence="5" key="1">
    <citation type="submission" date="2021-12" db="EMBL/GenBank/DDBJ databases">
        <authorList>
            <person name="King R."/>
        </authorList>
    </citation>
    <scope>NUCLEOTIDE SEQUENCE</scope>
</reference>
<dbReference type="PANTHER" id="PTHR15231">
    <property type="entry name" value="PHOSPHATIDYLINOSITOL N-ACETYLGLUCOSAMINYLTRANSFERASE SUBUNIT H"/>
    <property type="match status" value="1"/>
</dbReference>
<dbReference type="Pfam" id="PF10181">
    <property type="entry name" value="PIG-H"/>
    <property type="match status" value="1"/>
</dbReference>
<keyword evidence="3" id="KW-0812">Transmembrane</keyword>
<dbReference type="AlphaFoldDB" id="A0A9P0FV10"/>
<evidence type="ECO:0000256" key="3">
    <source>
        <dbReference type="SAM" id="Phobius"/>
    </source>
</evidence>
<dbReference type="PANTHER" id="PTHR15231:SF1">
    <property type="entry name" value="PHOSPHATIDYLINOSITOL N-ACETYLGLUCOSAMINYLTRANSFERASE SUBUNIT H"/>
    <property type="match status" value="1"/>
</dbReference>
<keyword evidence="6" id="KW-1185">Reference proteome</keyword>
<name>A0A9P0FV10_CHRIL</name>
<dbReference type="Proteomes" id="UP001154114">
    <property type="component" value="Chromosome 20"/>
</dbReference>
<gene>
    <name evidence="5" type="ORF">CINC_LOCUS6159</name>
</gene>
<dbReference type="InterPro" id="IPR019328">
    <property type="entry name" value="PIGH-H_dom"/>
</dbReference>
<feature type="domain" description="Phosphatidylinositol N-acetylglucosaminyltransferase subunit H conserved" evidence="4">
    <location>
        <begin position="97"/>
        <end position="167"/>
    </location>
</feature>
<proteinExistence type="inferred from homology"/>
<dbReference type="GO" id="GO:0006506">
    <property type="term" value="P:GPI anchor biosynthetic process"/>
    <property type="evidence" value="ECO:0007669"/>
    <property type="project" value="InterPro"/>
</dbReference>
<dbReference type="EMBL" id="LR824023">
    <property type="protein sequence ID" value="CAH0594179.1"/>
    <property type="molecule type" value="Genomic_DNA"/>
</dbReference>